<organism evidence="2 3">
    <name type="scientific">Ureaplasma ceti</name>
    <dbReference type="NCBI Taxonomy" id="3119530"/>
    <lineage>
        <taxon>Bacteria</taxon>
        <taxon>Bacillati</taxon>
        <taxon>Mycoplasmatota</taxon>
        <taxon>Mycoplasmoidales</taxon>
        <taxon>Mycoplasmoidaceae</taxon>
        <taxon>Ureaplasma</taxon>
    </lineage>
</organism>
<gene>
    <name evidence="2" type="ORF">UREOM_4810</name>
</gene>
<dbReference type="EMBL" id="BAABQM010000003">
    <property type="protein sequence ID" value="GAA5414770.1"/>
    <property type="molecule type" value="Genomic_DNA"/>
</dbReference>
<evidence type="ECO:0000256" key="1">
    <source>
        <dbReference type="SAM" id="Phobius"/>
    </source>
</evidence>
<reference evidence="2" key="1">
    <citation type="submission" date="2024-02" db="EMBL/GenBank/DDBJ databases">
        <title>Draft genome sequence of new strains in genus Ureaplasma.</title>
        <authorList>
            <person name="Nakajima Y."/>
            <person name="Segawa T."/>
        </authorList>
    </citation>
    <scope>NUCLEOTIDE SEQUENCE [LARGE SCALE GENOMIC DNA]</scope>
    <source>
        <strain evidence="2">OM1</strain>
    </source>
</reference>
<comment type="caution">
    <text evidence="2">The sequence shown here is derived from an EMBL/GenBank/DDBJ whole genome shotgun (WGS) entry which is preliminary data.</text>
</comment>
<dbReference type="Proteomes" id="UP001449582">
    <property type="component" value="Unassembled WGS sequence"/>
</dbReference>
<feature type="transmembrane region" description="Helical" evidence="1">
    <location>
        <begin position="9"/>
        <end position="27"/>
    </location>
</feature>
<proteinExistence type="predicted"/>
<evidence type="ECO:0000313" key="3">
    <source>
        <dbReference type="Proteomes" id="UP001449582"/>
    </source>
</evidence>
<keyword evidence="1" id="KW-0812">Transmembrane</keyword>
<dbReference type="RefSeq" id="WP_353289931.1">
    <property type="nucleotide sequence ID" value="NZ_BAABQM010000003.1"/>
</dbReference>
<evidence type="ECO:0000313" key="2">
    <source>
        <dbReference type="EMBL" id="GAA5414770.1"/>
    </source>
</evidence>
<evidence type="ECO:0008006" key="4">
    <source>
        <dbReference type="Google" id="ProtNLM"/>
    </source>
</evidence>
<name>A0ABP9U7X6_9BACT</name>
<accession>A0ABP9U7X6</accession>
<protein>
    <recommendedName>
        <fullName evidence="4">Lipoprotein</fullName>
    </recommendedName>
</protein>
<keyword evidence="1" id="KW-1133">Transmembrane helix</keyword>
<keyword evidence="1" id="KW-0472">Membrane</keyword>
<keyword evidence="3" id="KW-1185">Reference proteome</keyword>
<dbReference type="PROSITE" id="PS51257">
    <property type="entry name" value="PROKAR_LIPOPROTEIN"/>
    <property type="match status" value="1"/>
</dbReference>
<sequence>MKINKKTKYWLIGGIAAAATMITIPLLTTSCSMVGDLAPAEYGPYKTIPTTMTADVLVHKFKNQTVEAKYVPCVQYWSFEYSLAHEKTLKGILLGYINDNLGFKSSRKNHFYWSPSWLKNLKLEIAPIKEKQEYKLTLSLMSGPNLSITTAHDPLYLVGFQNNEVSSETQNQNNQYLSLYK</sequence>